<evidence type="ECO:0000313" key="3">
    <source>
        <dbReference type="Proteomes" id="UP000265140"/>
    </source>
</evidence>
<sequence>MSVPQMQEDPVYDFPEPAGESVGRRRSCPQRGSLKNISVLDRLLLTHSVWLQLSINSATALHILHREPPGTFLVRKDVKPQFCQFPPCRPFQGCKHSVPSISGMCCPSPYSSQRPSSRLHPTNSWSPSLTWAWVGTVHYLSALIN</sequence>
<dbReference type="SUPFAM" id="SSF55550">
    <property type="entry name" value="SH2 domain"/>
    <property type="match status" value="1"/>
</dbReference>
<feature type="region of interest" description="Disordered" evidence="1">
    <location>
        <begin position="1"/>
        <end position="27"/>
    </location>
</feature>
<accession>A0AAY5KQM4</accession>
<evidence type="ECO:0000313" key="2">
    <source>
        <dbReference type="Ensembl" id="ENSELUP00000091458.1"/>
    </source>
</evidence>
<reference evidence="2" key="3">
    <citation type="submission" date="2025-09" db="UniProtKB">
        <authorList>
            <consortium name="Ensembl"/>
        </authorList>
    </citation>
    <scope>IDENTIFICATION</scope>
</reference>
<dbReference type="Proteomes" id="UP000265140">
    <property type="component" value="Chromosome 7"/>
</dbReference>
<evidence type="ECO:0000256" key="1">
    <source>
        <dbReference type="SAM" id="MobiDB-lite"/>
    </source>
</evidence>
<protein>
    <recommendedName>
        <fullName evidence="4">SH2 domain-containing protein</fullName>
    </recommendedName>
</protein>
<dbReference type="Ensembl" id="ENSELUT00000101169.1">
    <property type="protein sequence ID" value="ENSELUP00000091458.1"/>
    <property type="gene ID" value="ENSELUG00000038996.1"/>
</dbReference>
<organism evidence="2 3">
    <name type="scientific">Esox lucius</name>
    <name type="common">Northern pike</name>
    <dbReference type="NCBI Taxonomy" id="8010"/>
    <lineage>
        <taxon>Eukaryota</taxon>
        <taxon>Metazoa</taxon>
        <taxon>Chordata</taxon>
        <taxon>Craniata</taxon>
        <taxon>Vertebrata</taxon>
        <taxon>Euteleostomi</taxon>
        <taxon>Actinopterygii</taxon>
        <taxon>Neopterygii</taxon>
        <taxon>Teleostei</taxon>
        <taxon>Protacanthopterygii</taxon>
        <taxon>Esociformes</taxon>
        <taxon>Esocidae</taxon>
        <taxon>Esox</taxon>
    </lineage>
</organism>
<keyword evidence="3" id="KW-1185">Reference proteome</keyword>
<dbReference type="InterPro" id="IPR036860">
    <property type="entry name" value="SH2_dom_sf"/>
</dbReference>
<dbReference type="AlphaFoldDB" id="A0AAY5KQM4"/>
<reference evidence="2" key="2">
    <citation type="submission" date="2025-08" db="UniProtKB">
        <authorList>
            <consortium name="Ensembl"/>
        </authorList>
    </citation>
    <scope>IDENTIFICATION</scope>
</reference>
<proteinExistence type="predicted"/>
<reference evidence="2 3" key="1">
    <citation type="submission" date="2020-02" db="EMBL/GenBank/DDBJ databases">
        <title>Esox lucius (northern pike) genome, fEsoLuc1, primary haplotype.</title>
        <authorList>
            <person name="Myers G."/>
            <person name="Karagic N."/>
            <person name="Meyer A."/>
            <person name="Pippel M."/>
            <person name="Reichard M."/>
            <person name="Winkler S."/>
            <person name="Tracey A."/>
            <person name="Sims Y."/>
            <person name="Howe K."/>
            <person name="Rhie A."/>
            <person name="Formenti G."/>
            <person name="Durbin R."/>
            <person name="Fedrigo O."/>
            <person name="Jarvis E.D."/>
        </authorList>
    </citation>
    <scope>NUCLEOTIDE SEQUENCE [LARGE SCALE GENOMIC DNA]</scope>
</reference>
<dbReference type="GeneTree" id="ENSGT00990000210935"/>
<name>A0AAY5KQM4_ESOLU</name>
<evidence type="ECO:0008006" key="4">
    <source>
        <dbReference type="Google" id="ProtNLM"/>
    </source>
</evidence>